<accession>A0ABR4I6Q8</accession>
<keyword evidence="2" id="KW-0560">Oxidoreductase</keyword>
<evidence type="ECO:0000256" key="2">
    <source>
        <dbReference type="ARBA" id="ARBA00023002"/>
    </source>
</evidence>
<evidence type="ECO:0000256" key="1">
    <source>
        <dbReference type="ARBA" id="ARBA00022857"/>
    </source>
</evidence>
<evidence type="ECO:0000313" key="5">
    <source>
        <dbReference type="Proteomes" id="UP001610335"/>
    </source>
</evidence>
<dbReference type="Pfam" id="PF05368">
    <property type="entry name" value="NmrA"/>
    <property type="match status" value="1"/>
</dbReference>
<evidence type="ECO:0000259" key="3">
    <source>
        <dbReference type="Pfam" id="PF05368"/>
    </source>
</evidence>
<dbReference type="EMBL" id="JBFXLS010000052">
    <property type="protein sequence ID" value="KAL2823435.1"/>
    <property type="molecule type" value="Genomic_DNA"/>
</dbReference>
<keyword evidence="1" id="KW-0521">NADP</keyword>
<dbReference type="InterPro" id="IPR008030">
    <property type="entry name" value="NmrA-like"/>
</dbReference>
<evidence type="ECO:0000313" key="4">
    <source>
        <dbReference type="EMBL" id="KAL2823435.1"/>
    </source>
</evidence>
<reference evidence="4 5" key="1">
    <citation type="submission" date="2024-07" db="EMBL/GenBank/DDBJ databases">
        <title>Section-level genome sequencing and comparative genomics of Aspergillus sections Usti and Cavernicolus.</title>
        <authorList>
            <consortium name="Lawrence Berkeley National Laboratory"/>
            <person name="Nybo J.L."/>
            <person name="Vesth T.C."/>
            <person name="Theobald S."/>
            <person name="Frisvad J.C."/>
            <person name="Larsen T.O."/>
            <person name="Kjaerboelling I."/>
            <person name="Rothschild-Mancinelli K."/>
            <person name="Lyhne E.K."/>
            <person name="Kogle M.E."/>
            <person name="Barry K."/>
            <person name="Clum A."/>
            <person name="Na H."/>
            <person name="Ledsgaard L."/>
            <person name="Lin J."/>
            <person name="Lipzen A."/>
            <person name="Kuo A."/>
            <person name="Riley R."/>
            <person name="Mondo S."/>
            <person name="LaButti K."/>
            <person name="Haridas S."/>
            <person name="Pangalinan J."/>
            <person name="Salamov A.A."/>
            <person name="Simmons B.A."/>
            <person name="Magnuson J.K."/>
            <person name="Chen J."/>
            <person name="Drula E."/>
            <person name="Henrissat B."/>
            <person name="Wiebenga A."/>
            <person name="Lubbers R.J."/>
            <person name="Gomes A.C."/>
            <person name="Makela M.R."/>
            <person name="Stajich J."/>
            <person name="Grigoriev I.V."/>
            <person name="Mortensen U.H."/>
            <person name="De vries R.P."/>
            <person name="Baker S.E."/>
            <person name="Andersen M.R."/>
        </authorList>
    </citation>
    <scope>NUCLEOTIDE SEQUENCE [LARGE SCALE GENOMIC DNA]</scope>
    <source>
        <strain evidence="4 5">CBS 600.67</strain>
    </source>
</reference>
<dbReference type="Gene3D" id="3.90.25.10">
    <property type="entry name" value="UDP-galactose 4-epimerase, domain 1"/>
    <property type="match status" value="1"/>
</dbReference>
<dbReference type="InterPro" id="IPR036291">
    <property type="entry name" value="NAD(P)-bd_dom_sf"/>
</dbReference>
<dbReference type="PANTHER" id="PTHR47706">
    <property type="entry name" value="NMRA-LIKE FAMILY PROTEIN"/>
    <property type="match status" value="1"/>
</dbReference>
<dbReference type="Gene3D" id="3.40.50.720">
    <property type="entry name" value="NAD(P)-binding Rossmann-like Domain"/>
    <property type="match status" value="1"/>
</dbReference>
<feature type="domain" description="NmrA-like" evidence="3">
    <location>
        <begin position="3"/>
        <end position="306"/>
    </location>
</feature>
<proteinExistence type="predicted"/>
<dbReference type="InterPro" id="IPR051609">
    <property type="entry name" value="NmrA/Isoflavone_reductase-like"/>
</dbReference>
<dbReference type="Proteomes" id="UP001610335">
    <property type="component" value="Unassembled WGS sequence"/>
</dbReference>
<name>A0ABR4I6Q8_9EURO</name>
<keyword evidence="5" id="KW-1185">Reference proteome</keyword>
<dbReference type="PANTHER" id="PTHR47706:SF9">
    <property type="entry name" value="NMRA-LIKE DOMAIN-CONTAINING PROTEIN-RELATED"/>
    <property type="match status" value="1"/>
</dbReference>
<protein>
    <recommendedName>
        <fullName evidence="3">NmrA-like domain-containing protein</fullName>
    </recommendedName>
</protein>
<organism evidence="4 5">
    <name type="scientific">Aspergillus cavernicola</name>
    <dbReference type="NCBI Taxonomy" id="176166"/>
    <lineage>
        <taxon>Eukaryota</taxon>
        <taxon>Fungi</taxon>
        <taxon>Dikarya</taxon>
        <taxon>Ascomycota</taxon>
        <taxon>Pezizomycotina</taxon>
        <taxon>Eurotiomycetes</taxon>
        <taxon>Eurotiomycetidae</taxon>
        <taxon>Eurotiales</taxon>
        <taxon>Aspergillaceae</taxon>
        <taxon>Aspergillus</taxon>
        <taxon>Aspergillus subgen. Nidulantes</taxon>
    </lineage>
</organism>
<dbReference type="InterPro" id="IPR045312">
    <property type="entry name" value="PCBER-like"/>
</dbReference>
<dbReference type="SUPFAM" id="SSF51735">
    <property type="entry name" value="NAD(P)-binding Rossmann-fold domains"/>
    <property type="match status" value="1"/>
</dbReference>
<sequence>MGKQTVLLLGATGSTGGSILEGLLSAGHYDIQILVRPSSVTKDSVKKLVERGIKVRVSDLDASESNLASVLTGIDTFISAIGPRSLLQQKTLVRAAKTAGVKRFIPCAWITIAPPKGVMLLRDEKEEIYNEIKLLSLPYTIIDVGFWYQFSFPPVPSGRVDYALSFSDTTIHAGGNAPNLLTDLRDIGRFVARIISDDRTLNRYVYTYGDVLSENEVFGIVEEVSREEVQRVYESASEIENKVHDAVSYLAENPTDPISALNAWIAQYPYSKYVRQDNQPRFAKYLGYLDARELYPDFKPVSFREYFEEVLAGKAGRVVLAEEMPSHH</sequence>
<gene>
    <name evidence="4" type="ORF">BDW59DRAFT_148615</name>
</gene>
<dbReference type="CDD" id="cd05259">
    <property type="entry name" value="PCBER_SDR_a"/>
    <property type="match status" value="1"/>
</dbReference>
<comment type="caution">
    <text evidence="4">The sequence shown here is derived from an EMBL/GenBank/DDBJ whole genome shotgun (WGS) entry which is preliminary data.</text>
</comment>